<name>A0ABP0RW84_9DINO</name>
<keyword evidence="3" id="KW-1185">Reference proteome</keyword>
<feature type="non-terminal residue" evidence="2">
    <location>
        <position position="977"/>
    </location>
</feature>
<feature type="compositionally biased region" description="Polar residues" evidence="1">
    <location>
        <begin position="954"/>
        <end position="964"/>
    </location>
</feature>
<feature type="region of interest" description="Disordered" evidence="1">
    <location>
        <begin position="85"/>
        <end position="123"/>
    </location>
</feature>
<dbReference type="EMBL" id="CAXAMM010042449">
    <property type="protein sequence ID" value="CAK9104894.1"/>
    <property type="molecule type" value="Genomic_DNA"/>
</dbReference>
<proteinExistence type="predicted"/>
<reference evidence="2 3" key="1">
    <citation type="submission" date="2024-02" db="EMBL/GenBank/DDBJ databases">
        <authorList>
            <person name="Chen Y."/>
            <person name="Shah S."/>
            <person name="Dougan E. K."/>
            <person name="Thang M."/>
            <person name="Chan C."/>
        </authorList>
    </citation>
    <scope>NUCLEOTIDE SEQUENCE [LARGE SCALE GENOMIC DNA]</scope>
</reference>
<evidence type="ECO:0000256" key="1">
    <source>
        <dbReference type="SAM" id="MobiDB-lite"/>
    </source>
</evidence>
<feature type="region of interest" description="Disordered" evidence="1">
    <location>
        <begin position="901"/>
        <end position="977"/>
    </location>
</feature>
<sequence length="977" mass="106385">MVTTGAERQIPWIFQKSSEQTMMQMNLLNLSMSTSAVFRKMKLIDDDKAVKAGKDTGADNIDASSKKKNLAQSVKKDLSMIGLASAAPSVPGNDLHGEEGDEDDEQEATACGSCEPPCSTNPESLAKKQNLSGKKGAIKAKIFNGYHVDEVKGYTSFITAIDGSDEKREKTALDEAIGALQFIADMVAMSTPSGEARPKKRARKDKDCGERKVDGMLSTMQFCLGIFLEFAFAGEAVSNGKLFKVYSALRTELQQILLTASEQVLMVSANGGSQQHVDPIQVAKMLCATFASKPVSQIVFDDAEEANIKRVTTVMSLHRSDIVIPLTDFCKDKLHLPLMLMDYPMKTLKALSTEVDKSCIRNCMDLMAFLHKNLAENLPFSWFCFAQDVSDLITAKGHFVEKSEEVFKTEVTLEKFLSLRVKATMFILNEAVRNVPDFALMEESEECNNTLCSLHCLKDGSETFLSLSTCDILLSSKDWASTWALSLSQAKSMDDLADLMLEKLGLDKATILGRSKPPAPKTSEVSPPNASEKKEEAETKDGEGEGEAAGNGGDHGDQSGSSKNGGDPVPDADLMAKLDLEAVPLAFINDYQGCAPEGQVGLFADSIEGRSLQLKSDAFTGSFFKALQCKLECALWQYYSQVKEESVIINLAGKKTEAFIKLPIPSDLKLPFIGSVSQIKSKNALPLATLFGVPFFVESRGGEAQSSDVFVPAWTVKTVSKVDQAFLQVKTEQFHLLLWMPAGATNPNQICVRLKEQNPLQSAIDPAQELDSGIARYCSVEATLQSLRPLPDVNEKVQKGFELDQQRAEKTARGLVESAIKKKNKEAGSKKCKNALAGICGDLPEDPDKRAAAIDELIGDCDRIEEVIQNAIKQVKKPFRVPITKLTSEDRGGLRTKQMKDALAAAKKHDALKPDQDHADDKDDAAPAVRGVRAVLQDAETKGIKPKPKKAAKNSTGKDSNAKSTLVEARKLGKHLL</sequence>
<dbReference type="Proteomes" id="UP001642464">
    <property type="component" value="Unassembled WGS sequence"/>
</dbReference>
<accession>A0ABP0RW84</accession>
<evidence type="ECO:0000313" key="3">
    <source>
        <dbReference type="Proteomes" id="UP001642464"/>
    </source>
</evidence>
<feature type="region of interest" description="Disordered" evidence="1">
    <location>
        <begin position="511"/>
        <end position="571"/>
    </location>
</feature>
<feature type="compositionally biased region" description="Basic and acidic residues" evidence="1">
    <location>
        <begin position="531"/>
        <end position="543"/>
    </location>
</feature>
<evidence type="ECO:0000313" key="2">
    <source>
        <dbReference type="EMBL" id="CAK9104894.1"/>
    </source>
</evidence>
<protein>
    <submittedName>
        <fullName evidence="2">Uncharacterized protein</fullName>
    </submittedName>
</protein>
<feature type="compositionally biased region" description="Basic and acidic residues" evidence="1">
    <location>
        <begin position="907"/>
        <end position="925"/>
    </location>
</feature>
<comment type="caution">
    <text evidence="2">The sequence shown here is derived from an EMBL/GenBank/DDBJ whole genome shotgun (WGS) entry which is preliminary data.</text>
</comment>
<gene>
    <name evidence="2" type="ORF">SCF082_LOCUS48910</name>
</gene>
<organism evidence="2 3">
    <name type="scientific">Durusdinium trenchii</name>
    <dbReference type="NCBI Taxonomy" id="1381693"/>
    <lineage>
        <taxon>Eukaryota</taxon>
        <taxon>Sar</taxon>
        <taxon>Alveolata</taxon>
        <taxon>Dinophyceae</taxon>
        <taxon>Suessiales</taxon>
        <taxon>Symbiodiniaceae</taxon>
        <taxon>Durusdinium</taxon>
    </lineage>
</organism>
<feature type="region of interest" description="Disordered" evidence="1">
    <location>
        <begin position="50"/>
        <end position="69"/>
    </location>
</feature>